<name>D5WSJ9_KYRT2</name>
<dbReference type="Gene3D" id="3.90.1570.10">
    <property type="entry name" value="tt1808, chain A"/>
    <property type="match status" value="1"/>
</dbReference>
<dbReference type="InterPro" id="IPR008538">
    <property type="entry name" value="Uma2"/>
</dbReference>
<protein>
    <recommendedName>
        <fullName evidence="1">Putative restriction endonuclease domain-containing protein</fullName>
    </recommendedName>
</protein>
<feature type="domain" description="Putative restriction endonuclease" evidence="1">
    <location>
        <begin position="44"/>
        <end position="214"/>
    </location>
</feature>
<dbReference type="SUPFAM" id="SSF52980">
    <property type="entry name" value="Restriction endonuclease-like"/>
    <property type="match status" value="1"/>
</dbReference>
<evidence type="ECO:0000313" key="2">
    <source>
        <dbReference type="EMBL" id="ADG07018.1"/>
    </source>
</evidence>
<keyword evidence="3" id="KW-1185">Reference proteome</keyword>
<dbReference type="PANTHER" id="PTHR36558">
    <property type="entry name" value="GLR1098 PROTEIN"/>
    <property type="match status" value="1"/>
</dbReference>
<dbReference type="eggNOG" id="COG4636">
    <property type="taxonomic scope" value="Bacteria"/>
</dbReference>
<dbReference type="KEGG" id="bts:Btus_2352"/>
<dbReference type="InterPro" id="IPR011335">
    <property type="entry name" value="Restrct_endonuc-II-like"/>
</dbReference>
<organism evidence="2 3">
    <name type="scientific">Kyrpidia tusciae (strain DSM 2912 / NBRC 15312 / T2)</name>
    <name type="common">Bacillus tusciae</name>
    <dbReference type="NCBI Taxonomy" id="562970"/>
    <lineage>
        <taxon>Bacteria</taxon>
        <taxon>Bacillati</taxon>
        <taxon>Bacillota</taxon>
        <taxon>Bacilli</taxon>
        <taxon>Bacillales</taxon>
        <taxon>Alicyclobacillaceae</taxon>
        <taxon>Kyrpidia</taxon>
    </lineage>
</organism>
<reference evidence="2 3" key="1">
    <citation type="journal article" date="2011" name="Stand. Genomic Sci.">
        <title>Complete genome sequence of the thermophilic, hydrogen-oxidizing Bacillus tusciae type strain (T2) and reclassification in the new genus, Kyrpidia gen. nov. as Kyrpidia tusciae comb. nov. and emendation of the family Alicyclobacillaceae da Costa and Rainey, 2010.</title>
        <authorList>
            <person name="Klenk H.P."/>
            <person name="Lapidus A."/>
            <person name="Chertkov O."/>
            <person name="Copeland A."/>
            <person name="Del Rio T.G."/>
            <person name="Nolan M."/>
            <person name="Lucas S."/>
            <person name="Chen F."/>
            <person name="Tice H."/>
            <person name="Cheng J.F."/>
            <person name="Han C."/>
            <person name="Bruce D."/>
            <person name="Goodwin L."/>
            <person name="Pitluck S."/>
            <person name="Pati A."/>
            <person name="Ivanova N."/>
            <person name="Mavromatis K."/>
            <person name="Daum C."/>
            <person name="Chen A."/>
            <person name="Palaniappan K."/>
            <person name="Chang Y.J."/>
            <person name="Land M."/>
            <person name="Hauser L."/>
            <person name="Jeffries C.D."/>
            <person name="Detter J.C."/>
            <person name="Rohde M."/>
            <person name="Abt B."/>
            <person name="Pukall R."/>
            <person name="Goker M."/>
            <person name="Bristow J."/>
            <person name="Markowitz V."/>
            <person name="Hugenholtz P."/>
            <person name="Eisen J.A."/>
        </authorList>
    </citation>
    <scope>NUCLEOTIDE SEQUENCE [LARGE SCALE GENOMIC DNA]</scope>
    <source>
        <strain evidence="2 3">DSM 2912</strain>
    </source>
</reference>
<dbReference type="EMBL" id="CP002017">
    <property type="protein sequence ID" value="ADG07018.1"/>
    <property type="molecule type" value="Genomic_DNA"/>
</dbReference>
<dbReference type="InterPro" id="IPR012296">
    <property type="entry name" value="Nuclease_put_TT1808"/>
</dbReference>
<proteinExistence type="predicted"/>
<dbReference type="Pfam" id="PF05685">
    <property type="entry name" value="Uma2"/>
    <property type="match status" value="1"/>
</dbReference>
<dbReference type="HOGENOM" id="CLU_076312_0_2_9"/>
<evidence type="ECO:0000313" key="3">
    <source>
        <dbReference type="Proteomes" id="UP000002368"/>
    </source>
</evidence>
<evidence type="ECO:0000259" key="1">
    <source>
        <dbReference type="Pfam" id="PF05685"/>
    </source>
</evidence>
<dbReference type="Proteomes" id="UP000002368">
    <property type="component" value="Chromosome"/>
</dbReference>
<accession>D5WSJ9</accession>
<sequence length="223" mass="25579">MSIVRFFYRLVLSGVARFPEFGAGERVSRLSSSVHQPDRRYNYEDYLNWLDDKRWELIDGVPYDMSPSPSRRHQFILGQLAAEFTSYLRGKPCEAFVAPFDVRLFAETKGDDEIFDVVQPDLSVICDTAKLDERGCAGSPDLIVEILSPSTGKKDRWIKYKLYERAGVKEYWIVEPVNSTVEVFRLNLDGRFELDAVYGQGDRLRVGLFEDLVIDLDVVFAGE</sequence>
<dbReference type="CDD" id="cd06260">
    <property type="entry name" value="DUF820-like"/>
    <property type="match status" value="1"/>
</dbReference>
<gene>
    <name evidence="2" type="ordered locus">Btus_2352</name>
</gene>
<dbReference type="PANTHER" id="PTHR36558:SF1">
    <property type="entry name" value="RESTRICTION ENDONUCLEASE DOMAIN-CONTAINING PROTEIN-RELATED"/>
    <property type="match status" value="1"/>
</dbReference>
<dbReference type="AlphaFoldDB" id="D5WSJ9"/>